<keyword evidence="3" id="KW-0436">Ligase</keyword>
<dbReference type="InterPro" id="IPR020845">
    <property type="entry name" value="AMP-binding_CS"/>
</dbReference>
<dbReference type="InterPro" id="IPR050237">
    <property type="entry name" value="ATP-dep_AMP-bd_enzyme"/>
</dbReference>
<evidence type="ECO:0000313" key="3">
    <source>
        <dbReference type="EMBL" id="GAA4742471.1"/>
    </source>
</evidence>
<dbReference type="Proteomes" id="UP001499882">
    <property type="component" value="Unassembled WGS sequence"/>
</dbReference>
<accession>A0ABP8Z0V0</accession>
<dbReference type="PROSITE" id="PS00455">
    <property type="entry name" value="AMP_BINDING"/>
    <property type="match status" value="1"/>
</dbReference>
<reference evidence="4" key="1">
    <citation type="journal article" date="2019" name="Int. J. Syst. Evol. Microbiol.">
        <title>The Global Catalogue of Microorganisms (GCM) 10K type strain sequencing project: providing services to taxonomists for standard genome sequencing and annotation.</title>
        <authorList>
            <consortium name="The Broad Institute Genomics Platform"/>
            <consortium name="The Broad Institute Genome Sequencing Center for Infectious Disease"/>
            <person name="Wu L."/>
            <person name="Ma J."/>
        </authorList>
    </citation>
    <scope>NUCLEOTIDE SEQUENCE [LARGE SCALE GENOMIC DNA]</scope>
    <source>
        <strain evidence="4">JCM 18532</strain>
    </source>
</reference>
<dbReference type="GO" id="GO:0016874">
    <property type="term" value="F:ligase activity"/>
    <property type="evidence" value="ECO:0007669"/>
    <property type="project" value="UniProtKB-KW"/>
</dbReference>
<dbReference type="InterPro" id="IPR042099">
    <property type="entry name" value="ANL_N_sf"/>
</dbReference>
<keyword evidence="4" id="KW-1185">Reference proteome</keyword>
<dbReference type="EMBL" id="BAABKN010000016">
    <property type="protein sequence ID" value="GAA4742471.1"/>
    <property type="molecule type" value="Genomic_DNA"/>
</dbReference>
<evidence type="ECO:0000259" key="2">
    <source>
        <dbReference type="Pfam" id="PF13193"/>
    </source>
</evidence>
<dbReference type="InterPro" id="IPR000873">
    <property type="entry name" value="AMP-dep_synth/lig_dom"/>
</dbReference>
<dbReference type="InterPro" id="IPR045851">
    <property type="entry name" value="AMP-bd_C_sf"/>
</dbReference>
<sequence>MSLNLATVLEEAARTHAERPFVLVGEVSHTFASVERRAARIARGLLARGLRPGDRVAIHLPNTVEFVEAYFGILKAGLVMVPLNPLLAPPEIAFQVSDSGARLLVTEVATLASARVGVAGLGVQLVVVGSGGVDDFERLPEEEALDVSHATAADDVAVILYTSGTTGRPKGAELTHVQLYLNCTVAGELFDVGPDDVMTAVLPFFHVFGLSSVLNVAVRYGTQLVILRRFVVEDVLDAMRRHGVTVFSGVPTMFISLLDSDPAAGLPRTLRRGISGGAAMPVEVLRGVEEKFPGLVVLEGYGLSETGSCAAFNIDAEQRRVGSIGKPIWGVEMRVVDRDGVPLPDGPEHIGEIVIRGHNVMRGYLGRPEATAEAIRDGWFHSGDLGYRDADGFFYVADRIKDLIIRGGYNVYPREVEEVLYAHPDVAEAAVVGRPDDRLGEEVTAYVVLRHGALADREALQAHCRARLATYKYPRTIVLLDDLPKGPTGKILKRALRPEPVVVQP</sequence>
<protein>
    <submittedName>
        <fullName evidence="3">Long-chain fatty acid--CoA ligase</fullName>
    </submittedName>
</protein>
<dbReference type="InterPro" id="IPR025110">
    <property type="entry name" value="AMP-bd_C"/>
</dbReference>
<comment type="caution">
    <text evidence="3">The sequence shown here is derived from an EMBL/GenBank/DDBJ whole genome shotgun (WGS) entry which is preliminary data.</text>
</comment>
<dbReference type="Pfam" id="PF00501">
    <property type="entry name" value="AMP-binding"/>
    <property type="match status" value="1"/>
</dbReference>
<dbReference type="CDD" id="cd05936">
    <property type="entry name" value="FC-FACS_FadD_like"/>
    <property type="match status" value="1"/>
</dbReference>
<organism evidence="3 4">
    <name type="scientific">Nocardioides endophyticus</name>
    <dbReference type="NCBI Taxonomy" id="1353775"/>
    <lineage>
        <taxon>Bacteria</taxon>
        <taxon>Bacillati</taxon>
        <taxon>Actinomycetota</taxon>
        <taxon>Actinomycetes</taxon>
        <taxon>Propionibacteriales</taxon>
        <taxon>Nocardioidaceae</taxon>
        <taxon>Nocardioides</taxon>
    </lineage>
</organism>
<name>A0ABP8Z0V0_9ACTN</name>
<dbReference type="PANTHER" id="PTHR43767:SF12">
    <property type="entry name" value="AMP-DEPENDENT SYNTHETASE AND LIGASE"/>
    <property type="match status" value="1"/>
</dbReference>
<feature type="domain" description="AMP-dependent synthetase/ligase" evidence="1">
    <location>
        <begin position="9"/>
        <end position="365"/>
    </location>
</feature>
<proteinExistence type="predicted"/>
<evidence type="ECO:0000259" key="1">
    <source>
        <dbReference type="Pfam" id="PF00501"/>
    </source>
</evidence>
<dbReference type="Pfam" id="PF13193">
    <property type="entry name" value="AMP-binding_C"/>
    <property type="match status" value="1"/>
</dbReference>
<dbReference type="Gene3D" id="3.30.300.30">
    <property type="match status" value="1"/>
</dbReference>
<dbReference type="PANTHER" id="PTHR43767">
    <property type="entry name" value="LONG-CHAIN-FATTY-ACID--COA LIGASE"/>
    <property type="match status" value="1"/>
</dbReference>
<dbReference type="Gene3D" id="3.40.50.12780">
    <property type="entry name" value="N-terminal domain of ligase-like"/>
    <property type="match status" value="1"/>
</dbReference>
<evidence type="ECO:0000313" key="4">
    <source>
        <dbReference type="Proteomes" id="UP001499882"/>
    </source>
</evidence>
<dbReference type="SUPFAM" id="SSF56801">
    <property type="entry name" value="Acetyl-CoA synthetase-like"/>
    <property type="match status" value="1"/>
</dbReference>
<gene>
    <name evidence="3" type="ORF">GCM10023350_29030</name>
</gene>
<feature type="domain" description="AMP-binding enzyme C-terminal" evidence="2">
    <location>
        <begin position="415"/>
        <end position="490"/>
    </location>
</feature>
<dbReference type="RefSeq" id="WP_345527526.1">
    <property type="nucleotide sequence ID" value="NZ_BAABKN010000016.1"/>
</dbReference>